<evidence type="ECO:0000313" key="3">
    <source>
        <dbReference type="Proteomes" id="UP001295423"/>
    </source>
</evidence>
<proteinExistence type="predicted"/>
<comment type="caution">
    <text evidence="2">The sequence shown here is derived from an EMBL/GenBank/DDBJ whole genome shotgun (WGS) entry which is preliminary data.</text>
</comment>
<dbReference type="Proteomes" id="UP001295423">
    <property type="component" value="Unassembled WGS sequence"/>
</dbReference>
<feature type="signal peptide" evidence="1">
    <location>
        <begin position="1"/>
        <end position="22"/>
    </location>
</feature>
<keyword evidence="3" id="KW-1185">Reference proteome</keyword>
<dbReference type="EMBL" id="CAKOGP040002253">
    <property type="protein sequence ID" value="CAJ1966084.1"/>
    <property type="molecule type" value="Genomic_DNA"/>
</dbReference>
<feature type="chain" id="PRO_5041909855" evidence="1">
    <location>
        <begin position="23"/>
        <end position="334"/>
    </location>
</feature>
<accession>A0AAD2PXE1</accession>
<reference evidence="2" key="1">
    <citation type="submission" date="2023-08" db="EMBL/GenBank/DDBJ databases">
        <authorList>
            <person name="Audoor S."/>
            <person name="Bilcke G."/>
        </authorList>
    </citation>
    <scope>NUCLEOTIDE SEQUENCE</scope>
</reference>
<protein>
    <submittedName>
        <fullName evidence="2">Uncharacterized protein</fullName>
    </submittedName>
</protein>
<evidence type="ECO:0000313" key="2">
    <source>
        <dbReference type="EMBL" id="CAJ1966084.1"/>
    </source>
</evidence>
<keyword evidence="1" id="KW-0732">Signal</keyword>
<gene>
    <name evidence="2" type="ORF">CYCCA115_LOCUS21667</name>
</gene>
<name>A0AAD2PXE1_9STRA</name>
<organism evidence="2 3">
    <name type="scientific">Cylindrotheca closterium</name>
    <dbReference type="NCBI Taxonomy" id="2856"/>
    <lineage>
        <taxon>Eukaryota</taxon>
        <taxon>Sar</taxon>
        <taxon>Stramenopiles</taxon>
        <taxon>Ochrophyta</taxon>
        <taxon>Bacillariophyta</taxon>
        <taxon>Bacillariophyceae</taxon>
        <taxon>Bacillariophycidae</taxon>
        <taxon>Bacillariales</taxon>
        <taxon>Bacillariaceae</taxon>
        <taxon>Cylindrotheca</taxon>
    </lineage>
</organism>
<evidence type="ECO:0000256" key="1">
    <source>
        <dbReference type="SAM" id="SignalP"/>
    </source>
</evidence>
<sequence length="334" mass="35984">MTIIWPLGLLPTFILLAASTLSFNDSICVWAQFDLQDYILNAPSCSITDELDVQCDFSNIEPSDGNIASFITGFDNCQGAATRDSELSLSATNGAATSGDYSVIIDINTDFDLTNGESETFDFCLLTHLRDANSNLMIYQGQKISSTFTSNAEFTVSDINTQVFDGVGNEVDSDSKIFSVTARRCDLSRKEIASPALGVGATLFICIDTRSPNVVVAAVNGFYGRKINVPQTDLLLGNTEILGLGTDAIVIGTRPFVKFFGDTTPIEVFGTVTLDIGNNGVRSRQLVRMLQADGEENFDVEVDVEVQQEVSPAPNHSISTRTIMGALLIALIAL</sequence>
<dbReference type="AlphaFoldDB" id="A0AAD2PXE1"/>